<dbReference type="AlphaFoldDB" id="A0A0G1GGW1"/>
<gene>
    <name evidence="1" type="ORF">UV74_C0006G0005</name>
</gene>
<sequence>MVKIENSLPQLKSVEEIFERYADDFGLRGEERTTYIRTMRAGRGVIVNQNMESGIGRIQSIGPTFEEAIEEIKRMGKK</sequence>
<proteinExistence type="predicted"/>
<protein>
    <submittedName>
        <fullName evidence="1">Uncharacterized protein</fullName>
    </submittedName>
</protein>
<comment type="caution">
    <text evidence="1">The sequence shown here is derived from an EMBL/GenBank/DDBJ whole genome shotgun (WGS) entry which is preliminary data.</text>
</comment>
<name>A0A0G1GGW1_9BACT</name>
<evidence type="ECO:0000313" key="1">
    <source>
        <dbReference type="EMBL" id="KKS98048.1"/>
    </source>
</evidence>
<dbReference type="EMBL" id="LCFQ01000006">
    <property type="protein sequence ID" value="KKS98048.1"/>
    <property type="molecule type" value="Genomic_DNA"/>
</dbReference>
<organism evidence="1 2">
    <name type="scientific">Candidatus Woesebacteria bacterium GW2011_GWB1_43_14</name>
    <dbReference type="NCBI Taxonomy" id="1618578"/>
    <lineage>
        <taxon>Bacteria</taxon>
        <taxon>Candidatus Woeseibacteriota</taxon>
    </lineage>
</organism>
<reference evidence="1 2" key="1">
    <citation type="journal article" date="2015" name="Nature">
        <title>rRNA introns, odd ribosomes, and small enigmatic genomes across a large radiation of phyla.</title>
        <authorList>
            <person name="Brown C.T."/>
            <person name="Hug L.A."/>
            <person name="Thomas B.C."/>
            <person name="Sharon I."/>
            <person name="Castelle C.J."/>
            <person name="Singh A."/>
            <person name="Wilkins M.J."/>
            <person name="Williams K.H."/>
            <person name="Banfield J.F."/>
        </authorList>
    </citation>
    <scope>NUCLEOTIDE SEQUENCE [LARGE SCALE GENOMIC DNA]</scope>
</reference>
<dbReference type="Proteomes" id="UP000034090">
    <property type="component" value="Unassembled WGS sequence"/>
</dbReference>
<dbReference type="STRING" id="1618578.UV74_C0006G0005"/>
<accession>A0A0G1GGW1</accession>
<evidence type="ECO:0000313" key="2">
    <source>
        <dbReference type="Proteomes" id="UP000034090"/>
    </source>
</evidence>